<protein>
    <submittedName>
        <fullName evidence="2">Ubiquinone biosynthesis protein COQ4, putative</fullName>
    </submittedName>
</protein>
<feature type="signal peptide" evidence="1">
    <location>
        <begin position="1"/>
        <end position="27"/>
    </location>
</feature>
<keyword evidence="2" id="KW-0830">Ubiquinone</keyword>
<evidence type="ECO:0000313" key="3">
    <source>
        <dbReference type="Proteomes" id="UP000030747"/>
    </source>
</evidence>
<evidence type="ECO:0000256" key="1">
    <source>
        <dbReference type="SAM" id="SignalP"/>
    </source>
</evidence>
<dbReference type="RefSeq" id="XP_013234965.1">
    <property type="nucleotide sequence ID" value="XM_013379511.1"/>
</dbReference>
<reference evidence="2" key="2">
    <citation type="submission" date="2013-10" db="EMBL/GenBank/DDBJ databases">
        <authorList>
            <person name="Aslett M."/>
        </authorList>
    </citation>
    <scope>NUCLEOTIDE SEQUENCE [LARGE SCALE GENOMIC DNA]</scope>
    <source>
        <strain evidence="2">Houghton</strain>
    </source>
</reference>
<reference evidence="2" key="1">
    <citation type="submission" date="2013-10" db="EMBL/GenBank/DDBJ databases">
        <title>Genomic analysis of the causative agents of coccidiosis in chickens.</title>
        <authorList>
            <person name="Reid A.J."/>
            <person name="Blake D."/>
            <person name="Billington K."/>
            <person name="Browne H."/>
            <person name="Dunn M."/>
            <person name="Hung S."/>
            <person name="Kawahara F."/>
            <person name="Miranda-Saavedra D."/>
            <person name="Mourier T."/>
            <person name="Nagra H."/>
            <person name="Otto T.D."/>
            <person name="Rawlings N."/>
            <person name="Sanchez A."/>
            <person name="Sanders M."/>
            <person name="Subramaniam C."/>
            <person name="Tay Y."/>
            <person name="Dear P."/>
            <person name="Doerig C."/>
            <person name="Gruber A."/>
            <person name="Parkinson J."/>
            <person name="Shirley M."/>
            <person name="Wan K.L."/>
            <person name="Berriman M."/>
            <person name="Tomley F."/>
            <person name="Pain A."/>
        </authorList>
    </citation>
    <scope>NUCLEOTIDE SEQUENCE [LARGE SCALE GENOMIC DNA]</scope>
    <source>
        <strain evidence="2">Houghton</strain>
    </source>
</reference>
<feature type="chain" id="PRO_5004673510" evidence="1">
    <location>
        <begin position="28"/>
        <end position="165"/>
    </location>
</feature>
<dbReference type="AlphaFoldDB" id="U6L208"/>
<dbReference type="VEuPathDB" id="ToxoDB:ETH2_0638500"/>
<dbReference type="VEuPathDB" id="ToxoDB:ETH_00042655"/>
<sequence length="165" mass="17141">MTFLAAAFGPLAAPHLRVLLSAAAADAAQTGEGPAAAAKDTHALTEAPNSPLQLLLQQQQQQKGEAAAAANSATAVKTEAGAAADATAAAAADSAAAAAAEEPLVLYPRHVLLTELLPWADAAGKAMRRRVYCIFVEEWLDKPLEVFREHCGVLLPPARLHPYCL</sequence>
<dbReference type="GeneID" id="25257570"/>
<proteinExistence type="predicted"/>
<dbReference type="OrthoDB" id="4249at2759"/>
<dbReference type="Proteomes" id="UP000030747">
    <property type="component" value="Unassembled WGS sequence"/>
</dbReference>
<gene>
    <name evidence="2" type="ORF">ETH_00042655</name>
</gene>
<name>U6L208_EIMTE</name>
<keyword evidence="1" id="KW-0732">Signal</keyword>
<evidence type="ECO:0000313" key="2">
    <source>
        <dbReference type="EMBL" id="CDJ44216.1"/>
    </source>
</evidence>
<accession>U6L208</accession>
<dbReference type="EMBL" id="HG676702">
    <property type="protein sequence ID" value="CDJ44216.1"/>
    <property type="molecule type" value="Genomic_DNA"/>
</dbReference>
<organism evidence="2 3">
    <name type="scientific">Eimeria tenella</name>
    <name type="common">Coccidian parasite</name>
    <dbReference type="NCBI Taxonomy" id="5802"/>
    <lineage>
        <taxon>Eukaryota</taxon>
        <taxon>Sar</taxon>
        <taxon>Alveolata</taxon>
        <taxon>Apicomplexa</taxon>
        <taxon>Conoidasida</taxon>
        <taxon>Coccidia</taxon>
        <taxon>Eucoccidiorida</taxon>
        <taxon>Eimeriorina</taxon>
        <taxon>Eimeriidae</taxon>
        <taxon>Eimeria</taxon>
    </lineage>
</organism>
<keyword evidence="3" id="KW-1185">Reference proteome</keyword>